<proteinExistence type="predicted"/>
<evidence type="ECO:0000313" key="1">
    <source>
        <dbReference type="EMBL" id="GFD21047.1"/>
    </source>
</evidence>
<dbReference type="AlphaFoldDB" id="A0A699UF16"/>
<name>A0A699UF16_TANCI</name>
<gene>
    <name evidence="1" type="ORF">Tci_893016</name>
</gene>
<accession>A0A699UF16</accession>
<sequence length="73" mass="7954">MISMGCLPRSACLGSLSLTQSPNSLVFEEGLEIRDNHLWYVISKVVFHVGNKMLQDIPTASYGDPTASALCHC</sequence>
<protein>
    <submittedName>
        <fullName evidence="1">Uncharacterized protein</fullName>
    </submittedName>
</protein>
<dbReference type="EMBL" id="BKCJ011326955">
    <property type="protein sequence ID" value="GFD21047.1"/>
    <property type="molecule type" value="Genomic_DNA"/>
</dbReference>
<organism evidence="1">
    <name type="scientific">Tanacetum cinerariifolium</name>
    <name type="common">Dalmatian daisy</name>
    <name type="synonym">Chrysanthemum cinerariifolium</name>
    <dbReference type="NCBI Taxonomy" id="118510"/>
    <lineage>
        <taxon>Eukaryota</taxon>
        <taxon>Viridiplantae</taxon>
        <taxon>Streptophyta</taxon>
        <taxon>Embryophyta</taxon>
        <taxon>Tracheophyta</taxon>
        <taxon>Spermatophyta</taxon>
        <taxon>Magnoliopsida</taxon>
        <taxon>eudicotyledons</taxon>
        <taxon>Gunneridae</taxon>
        <taxon>Pentapetalae</taxon>
        <taxon>asterids</taxon>
        <taxon>campanulids</taxon>
        <taxon>Asterales</taxon>
        <taxon>Asteraceae</taxon>
        <taxon>Asteroideae</taxon>
        <taxon>Anthemideae</taxon>
        <taxon>Anthemidinae</taxon>
        <taxon>Tanacetum</taxon>
    </lineage>
</organism>
<comment type="caution">
    <text evidence="1">The sequence shown here is derived from an EMBL/GenBank/DDBJ whole genome shotgun (WGS) entry which is preliminary data.</text>
</comment>
<reference evidence="1" key="1">
    <citation type="journal article" date="2019" name="Sci. Rep.">
        <title>Draft genome of Tanacetum cinerariifolium, the natural source of mosquito coil.</title>
        <authorList>
            <person name="Yamashiro T."/>
            <person name="Shiraishi A."/>
            <person name="Satake H."/>
            <person name="Nakayama K."/>
        </authorList>
    </citation>
    <scope>NUCLEOTIDE SEQUENCE</scope>
</reference>